<feature type="domain" description="Cation/H+ exchanger transmembrane" evidence="12">
    <location>
        <begin position="57"/>
        <end position="187"/>
    </location>
</feature>
<feature type="region of interest" description="Disordered" evidence="10">
    <location>
        <begin position="439"/>
        <end position="489"/>
    </location>
</feature>
<feature type="transmembrane region" description="Helical" evidence="11">
    <location>
        <begin position="46"/>
        <end position="65"/>
    </location>
</feature>
<comment type="caution">
    <text evidence="13">The sequence shown here is derived from an EMBL/GenBank/DDBJ whole genome shotgun (WGS) entry which is preliminary data.</text>
</comment>
<dbReference type="Gene3D" id="1.20.1530.20">
    <property type="match status" value="3"/>
</dbReference>
<dbReference type="InterPro" id="IPR006153">
    <property type="entry name" value="Cation/H_exchanger_TM"/>
</dbReference>
<evidence type="ECO:0000256" key="1">
    <source>
        <dbReference type="ARBA" id="ARBA00004141"/>
    </source>
</evidence>
<evidence type="ECO:0000256" key="4">
    <source>
        <dbReference type="ARBA" id="ARBA00022692"/>
    </source>
</evidence>
<evidence type="ECO:0000256" key="8">
    <source>
        <dbReference type="ARBA" id="ARBA00023136"/>
    </source>
</evidence>
<keyword evidence="4 11" id="KW-0812">Transmembrane</keyword>
<keyword evidence="6" id="KW-0915">Sodium</keyword>
<evidence type="ECO:0000256" key="11">
    <source>
        <dbReference type="SAM" id="Phobius"/>
    </source>
</evidence>
<dbReference type="PANTHER" id="PTHR43562">
    <property type="entry name" value="NAPA-TYPE SODIUM/HYDROGEN ANTIPORTER"/>
    <property type="match status" value="1"/>
</dbReference>
<feature type="transmembrane region" description="Helical" evidence="11">
    <location>
        <begin position="128"/>
        <end position="153"/>
    </location>
</feature>
<dbReference type="GO" id="GO:0016020">
    <property type="term" value="C:membrane"/>
    <property type="evidence" value="ECO:0007669"/>
    <property type="project" value="UniProtKB-SubCell"/>
</dbReference>
<feature type="transmembrane region" description="Helical" evidence="11">
    <location>
        <begin position="412"/>
        <end position="435"/>
    </location>
</feature>
<feature type="domain" description="Cation/H+ exchanger transmembrane" evidence="12">
    <location>
        <begin position="216"/>
        <end position="433"/>
    </location>
</feature>
<evidence type="ECO:0000256" key="5">
    <source>
        <dbReference type="ARBA" id="ARBA00022989"/>
    </source>
</evidence>
<evidence type="ECO:0000256" key="6">
    <source>
        <dbReference type="ARBA" id="ARBA00023053"/>
    </source>
</evidence>
<dbReference type="InterPro" id="IPR038770">
    <property type="entry name" value="Na+/solute_symporter_sf"/>
</dbReference>
<feature type="transmembrane region" description="Helical" evidence="11">
    <location>
        <begin position="159"/>
        <end position="182"/>
    </location>
</feature>
<keyword evidence="3" id="KW-0050">Antiport</keyword>
<dbReference type="GO" id="GO:0015297">
    <property type="term" value="F:antiporter activity"/>
    <property type="evidence" value="ECO:0007669"/>
    <property type="project" value="UniProtKB-KW"/>
</dbReference>
<feature type="transmembrane region" description="Helical" evidence="11">
    <location>
        <begin position="384"/>
        <end position="403"/>
    </location>
</feature>
<dbReference type="GO" id="GO:0006814">
    <property type="term" value="P:sodium ion transport"/>
    <property type="evidence" value="ECO:0007669"/>
    <property type="project" value="UniProtKB-KW"/>
</dbReference>
<proteinExistence type="predicted"/>
<dbReference type="EMBL" id="JANAWD010000113">
    <property type="protein sequence ID" value="KAJ3486709.1"/>
    <property type="molecule type" value="Genomic_DNA"/>
</dbReference>
<keyword evidence="5 11" id="KW-1133">Transmembrane helix</keyword>
<evidence type="ECO:0000256" key="3">
    <source>
        <dbReference type="ARBA" id="ARBA00022449"/>
    </source>
</evidence>
<evidence type="ECO:0000259" key="12">
    <source>
        <dbReference type="Pfam" id="PF00999"/>
    </source>
</evidence>
<reference evidence="13" key="1">
    <citation type="submission" date="2022-07" db="EMBL/GenBank/DDBJ databases">
        <title>Genome Sequence of Physisporinus lineatus.</title>
        <authorList>
            <person name="Buettner E."/>
        </authorList>
    </citation>
    <scope>NUCLEOTIDE SEQUENCE</scope>
    <source>
        <strain evidence="13">VT162</strain>
    </source>
</reference>
<feature type="transmembrane region" description="Helical" evidence="11">
    <location>
        <begin position="222"/>
        <end position="249"/>
    </location>
</feature>
<feature type="transmembrane region" description="Helical" evidence="11">
    <location>
        <begin position="97"/>
        <end position="116"/>
    </location>
</feature>
<evidence type="ECO:0000256" key="9">
    <source>
        <dbReference type="ARBA" id="ARBA00023201"/>
    </source>
</evidence>
<evidence type="ECO:0000256" key="2">
    <source>
        <dbReference type="ARBA" id="ARBA00022448"/>
    </source>
</evidence>
<feature type="transmembrane region" description="Helical" evidence="11">
    <location>
        <begin position="537"/>
        <end position="560"/>
    </location>
</feature>
<dbReference type="Proteomes" id="UP001212997">
    <property type="component" value="Unassembled WGS sequence"/>
</dbReference>
<dbReference type="AlphaFoldDB" id="A0AAD5V5L8"/>
<accession>A0AAD5V5L8</accession>
<sequence length="573" mass="61706">MLKTSAFQHNSVGKTEMESLFHVFSSSSPSSDSSFRAFPYEHPTTVHLLTLLSLLYLLIAVATVADRFIYGGIIAQISLGMIYGSPLANILPVEWEATFSALGFIGLIGIVFEGGLGTDPAVLFSNLILSTVAASVGVILPIALSMGLFYGAFGYTPLAGFAAGVALSTTSLGTTLMTLTSLNKSQNDARASREILREKTMESTVTIAPPLIDFENFRSSRIVTVLIGTAMIDDVIGLVLASLIPALAIQQAATEGGSNSNMTWTIIRPLLSSFLLSVITPIVARFVLRPLYRRAVSSKHVSRRKVPFPTPDHMKLCIMILFVYAFIGIAYYTGSSLLFGAYLAGITVAYMGRTDSEDSSDAEPKSATFEEVFKKLVGPVQHSLLVPLFFASIGHAIPFTSLWRPAIMWKGVLYAILMTVGKVATGIPVTCYSILFSGGRKPKSPAPALEPEVQIEEGEPSSSTVEDRGRVSFSRSPTKVEQPPSHPEVLPRSPFRASLYPAFFMGTAMVARGEIGLLIAQIGRGSSTVHGLLNDDAYLLCIWAILLCTLVGPITAGWMLNRYGPKINQGIWS</sequence>
<feature type="transmembrane region" description="Helical" evidence="11">
    <location>
        <begin position="72"/>
        <end position="91"/>
    </location>
</feature>
<gene>
    <name evidence="13" type="ORF">NLI96_g4044</name>
</gene>
<evidence type="ECO:0000256" key="7">
    <source>
        <dbReference type="ARBA" id="ARBA00023065"/>
    </source>
</evidence>
<keyword evidence="9" id="KW-0739">Sodium transport</keyword>
<keyword evidence="14" id="KW-1185">Reference proteome</keyword>
<feature type="transmembrane region" description="Helical" evidence="11">
    <location>
        <begin position="269"/>
        <end position="292"/>
    </location>
</feature>
<keyword evidence="2" id="KW-0813">Transport</keyword>
<evidence type="ECO:0000313" key="14">
    <source>
        <dbReference type="Proteomes" id="UP001212997"/>
    </source>
</evidence>
<keyword evidence="8 11" id="KW-0472">Membrane</keyword>
<dbReference type="PANTHER" id="PTHR43562:SF3">
    <property type="entry name" value="SODIUM ION_PROTON EXCHANGER (EUROFUNG)"/>
    <property type="match status" value="1"/>
</dbReference>
<keyword evidence="7" id="KW-0406">Ion transport</keyword>
<comment type="subcellular location">
    <subcellularLocation>
        <location evidence="1">Membrane</location>
        <topology evidence="1">Multi-pass membrane protein</topology>
    </subcellularLocation>
</comment>
<name>A0AAD5V5L8_9APHY</name>
<protein>
    <recommendedName>
        <fullName evidence="12">Cation/H+ exchanger transmembrane domain-containing protein</fullName>
    </recommendedName>
</protein>
<evidence type="ECO:0000256" key="10">
    <source>
        <dbReference type="SAM" id="MobiDB-lite"/>
    </source>
</evidence>
<organism evidence="13 14">
    <name type="scientific">Meripilus lineatus</name>
    <dbReference type="NCBI Taxonomy" id="2056292"/>
    <lineage>
        <taxon>Eukaryota</taxon>
        <taxon>Fungi</taxon>
        <taxon>Dikarya</taxon>
        <taxon>Basidiomycota</taxon>
        <taxon>Agaricomycotina</taxon>
        <taxon>Agaricomycetes</taxon>
        <taxon>Polyporales</taxon>
        <taxon>Meripilaceae</taxon>
        <taxon>Meripilus</taxon>
    </lineage>
</organism>
<feature type="transmembrane region" description="Helical" evidence="11">
    <location>
        <begin position="313"/>
        <end position="333"/>
    </location>
</feature>
<dbReference type="GO" id="GO:1902600">
    <property type="term" value="P:proton transmembrane transport"/>
    <property type="evidence" value="ECO:0007669"/>
    <property type="project" value="InterPro"/>
</dbReference>
<dbReference type="Pfam" id="PF00999">
    <property type="entry name" value="Na_H_Exchanger"/>
    <property type="match status" value="2"/>
</dbReference>
<evidence type="ECO:0000313" key="13">
    <source>
        <dbReference type="EMBL" id="KAJ3486709.1"/>
    </source>
</evidence>